<evidence type="ECO:0000313" key="2">
    <source>
        <dbReference type="Proteomes" id="UP000805193"/>
    </source>
</evidence>
<protein>
    <submittedName>
        <fullName evidence="1">Uncharacterized protein</fullName>
    </submittedName>
</protein>
<sequence>MDGSESTPECSGAERATGATTRCGGGGGGGGGGAGDPTVVYFEMVLLSTLDVSPGEKSISFSALVRHSWVDGRLNLSRLAGADRPVQIPKHLLERLWRPRLVFSPAKAIRILSSHLDETHRIVVNPDQIITVSHKVEIAMYCTMDLFYYPVDTSLCDLSIINVESDDNEFVLRWTGDDRSPFRASKKSIDFDPKRGTTSDSFVFFPALPLFLVDDLADVARFAFQRKLLGIMMDPMVPSVFPVVLSWTGFWLGPHAAKTRAILVSLCMVLQTFQQSGFVAPRHHNRHIQTVDVWFVACHVFIIASLLELVLVSNAVQSRKSHATDSREDLHLEVAAADANLMGKVGLNFRRVQLSPEEMDDSCKTLFPASFVLVAFMFASAFGWPLLQNTDPASLSALPIRWAL</sequence>
<proteinExistence type="predicted"/>
<name>A0AC60PHP2_IXOPE</name>
<keyword evidence="2" id="KW-1185">Reference proteome</keyword>
<accession>A0AC60PHP2</accession>
<organism evidence="1 2">
    <name type="scientific">Ixodes persulcatus</name>
    <name type="common">Taiga tick</name>
    <dbReference type="NCBI Taxonomy" id="34615"/>
    <lineage>
        <taxon>Eukaryota</taxon>
        <taxon>Metazoa</taxon>
        <taxon>Ecdysozoa</taxon>
        <taxon>Arthropoda</taxon>
        <taxon>Chelicerata</taxon>
        <taxon>Arachnida</taxon>
        <taxon>Acari</taxon>
        <taxon>Parasitiformes</taxon>
        <taxon>Ixodida</taxon>
        <taxon>Ixodoidea</taxon>
        <taxon>Ixodidae</taxon>
        <taxon>Ixodinae</taxon>
        <taxon>Ixodes</taxon>
    </lineage>
</organism>
<gene>
    <name evidence="1" type="ORF">HPB47_003750</name>
</gene>
<dbReference type="EMBL" id="JABSTQ010010556">
    <property type="protein sequence ID" value="KAG0419965.1"/>
    <property type="molecule type" value="Genomic_DNA"/>
</dbReference>
<evidence type="ECO:0000313" key="1">
    <source>
        <dbReference type="EMBL" id="KAG0419965.1"/>
    </source>
</evidence>
<reference evidence="1 2" key="1">
    <citation type="journal article" date="2020" name="Cell">
        <title>Large-Scale Comparative Analyses of Tick Genomes Elucidate Their Genetic Diversity and Vector Capacities.</title>
        <authorList>
            <consortium name="Tick Genome and Microbiome Consortium (TIGMIC)"/>
            <person name="Jia N."/>
            <person name="Wang J."/>
            <person name="Shi W."/>
            <person name="Du L."/>
            <person name="Sun Y."/>
            <person name="Zhan W."/>
            <person name="Jiang J.F."/>
            <person name="Wang Q."/>
            <person name="Zhang B."/>
            <person name="Ji P."/>
            <person name="Bell-Sakyi L."/>
            <person name="Cui X.M."/>
            <person name="Yuan T.T."/>
            <person name="Jiang B.G."/>
            <person name="Yang W.F."/>
            <person name="Lam T.T."/>
            <person name="Chang Q.C."/>
            <person name="Ding S.J."/>
            <person name="Wang X.J."/>
            <person name="Zhu J.G."/>
            <person name="Ruan X.D."/>
            <person name="Zhao L."/>
            <person name="Wei J.T."/>
            <person name="Ye R.Z."/>
            <person name="Que T.C."/>
            <person name="Du C.H."/>
            <person name="Zhou Y.H."/>
            <person name="Cheng J.X."/>
            <person name="Dai P.F."/>
            <person name="Guo W.B."/>
            <person name="Han X.H."/>
            <person name="Huang E.J."/>
            <person name="Li L.F."/>
            <person name="Wei W."/>
            <person name="Gao Y.C."/>
            <person name="Liu J.Z."/>
            <person name="Shao H.Z."/>
            <person name="Wang X."/>
            <person name="Wang C.C."/>
            <person name="Yang T.C."/>
            <person name="Huo Q.B."/>
            <person name="Li W."/>
            <person name="Chen H.Y."/>
            <person name="Chen S.E."/>
            <person name="Zhou L.G."/>
            <person name="Ni X.B."/>
            <person name="Tian J.H."/>
            <person name="Sheng Y."/>
            <person name="Liu T."/>
            <person name="Pan Y.S."/>
            <person name="Xia L.Y."/>
            <person name="Li J."/>
            <person name="Zhao F."/>
            <person name="Cao W.C."/>
        </authorList>
    </citation>
    <scope>NUCLEOTIDE SEQUENCE [LARGE SCALE GENOMIC DNA]</scope>
    <source>
        <strain evidence="1">Iper-2018</strain>
    </source>
</reference>
<dbReference type="Proteomes" id="UP000805193">
    <property type="component" value="Unassembled WGS sequence"/>
</dbReference>
<comment type="caution">
    <text evidence="1">The sequence shown here is derived from an EMBL/GenBank/DDBJ whole genome shotgun (WGS) entry which is preliminary data.</text>
</comment>